<dbReference type="Proteomes" id="UP001152888">
    <property type="component" value="Unassembled WGS sequence"/>
</dbReference>
<dbReference type="AlphaFoldDB" id="A0A9P0VQG1"/>
<name>A0A9P0VQG1_ACAOB</name>
<comment type="caution">
    <text evidence="2">The sequence shown here is derived from an EMBL/GenBank/DDBJ whole genome shotgun (WGS) entry which is preliminary data.</text>
</comment>
<accession>A0A9P0VQG1</accession>
<evidence type="ECO:0000259" key="1">
    <source>
        <dbReference type="PROSITE" id="PS50879"/>
    </source>
</evidence>
<dbReference type="InterPro" id="IPR036397">
    <property type="entry name" value="RNaseH_sf"/>
</dbReference>
<feature type="domain" description="RNase H type-1" evidence="1">
    <location>
        <begin position="1"/>
        <end position="40"/>
    </location>
</feature>
<dbReference type="EMBL" id="CAKOFQ010009124">
    <property type="protein sequence ID" value="CAH2017104.1"/>
    <property type="molecule type" value="Genomic_DNA"/>
</dbReference>
<protein>
    <recommendedName>
        <fullName evidence="1">RNase H type-1 domain-containing protein</fullName>
    </recommendedName>
</protein>
<dbReference type="OrthoDB" id="6769383at2759"/>
<proteinExistence type="predicted"/>
<dbReference type="InterPro" id="IPR012337">
    <property type="entry name" value="RNaseH-like_sf"/>
</dbReference>
<dbReference type="SUPFAM" id="SSF53098">
    <property type="entry name" value="Ribonuclease H-like"/>
    <property type="match status" value="1"/>
</dbReference>
<organism evidence="2 3">
    <name type="scientific">Acanthoscelides obtectus</name>
    <name type="common">Bean weevil</name>
    <name type="synonym">Bruchus obtectus</name>
    <dbReference type="NCBI Taxonomy" id="200917"/>
    <lineage>
        <taxon>Eukaryota</taxon>
        <taxon>Metazoa</taxon>
        <taxon>Ecdysozoa</taxon>
        <taxon>Arthropoda</taxon>
        <taxon>Hexapoda</taxon>
        <taxon>Insecta</taxon>
        <taxon>Pterygota</taxon>
        <taxon>Neoptera</taxon>
        <taxon>Endopterygota</taxon>
        <taxon>Coleoptera</taxon>
        <taxon>Polyphaga</taxon>
        <taxon>Cucujiformia</taxon>
        <taxon>Chrysomeloidea</taxon>
        <taxon>Chrysomelidae</taxon>
        <taxon>Bruchinae</taxon>
        <taxon>Bruchini</taxon>
        <taxon>Acanthoscelides</taxon>
    </lineage>
</organism>
<evidence type="ECO:0000313" key="2">
    <source>
        <dbReference type="EMBL" id="CAH2017104.1"/>
    </source>
</evidence>
<reference evidence="2" key="1">
    <citation type="submission" date="2022-03" db="EMBL/GenBank/DDBJ databases">
        <authorList>
            <person name="Sayadi A."/>
        </authorList>
    </citation>
    <scope>NUCLEOTIDE SEQUENCE</scope>
</reference>
<dbReference type="PROSITE" id="PS50879">
    <property type="entry name" value="RNASE_H_1"/>
    <property type="match status" value="1"/>
</dbReference>
<evidence type="ECO:0000313" key="3">
    <source>
        <dbReference type="Proteomes" id="UP001152888"/>
    </source>
</evidence>
<gene>
    <name evidence="2" type="ORF">ACAOBT_LOCUS35803</name>
</gene>
<dbReference type="GO" id="GO:0003676">
    <property type="term" value="F:nucleic acid binding"/>
    <property type="evidence" value="ECO:0007669"/>
    <property type="project" value="InterPro"/>
</dbReference>
<keyword evidence="3" id="KW-1185">Reference proteome</keyword>
<sequence>MATLCELAKKGIKVNFVWSKAHSGIRGNEIAHKAAREACFVETIEYKKYVSINDINNNSKNNMLASWKQRRSIYCSNSRNLYAIINPFLPVRSSHIFDYHGRFGDHLYRMGIIDIVYIEKSFEA</sequence>
<dbReference type="Gene3D" id="3.30.420.10">
    <property type="entry name" value="Ribonuclease H-like superfamily/Ribonuclease H"/>
    <property type="match status" value="1"/>
</dbReference>
<dbReference type="InterPro" id="IPR002156">
    <property type="entry name" value="RNaseH_domain"/>
</dbReference>
<dbReference type="GO" id="GO:0004523">
    <property type="term" value="F:RNA-DNA hybrid ribonuclease activity"/>
    <property type="evidence" value="ECO:0007669"/>
    <property type="project" value="InterPro"/>
</dbReference>